<protein>
    <submittedName>
        <fullName evidence="1">Uncharacterized protein</fullName>
    </submittedName>
</protein>
<organism evidence="1">
    <name type="scientific">uncultured Dysgonomonas sp</name>
    <dbReference type="NCBI Taxonomy" id="206096"/>
    <lineage>
        <taxon>Bacteria</taxon>
        <taxon>Pseudomonadati</taxon>
        <taxon>Bacteroidota</taxon>
        <taxon>Bacteroidia</taxon>
        <taxon>Bacteroidales</taxon>
        <taxon>Dysgonomonadaceae</taxon>
        <taxon>Dysgonomonas</taxon>
        <taxon>environmental samples</taxon>
    </lineage>
</organism>
<accession>A0A212JF50</accession>
<dbReference type="EMBL" id="FLUM01000001">
    <property type="protein sequence ID" value="SBV98039.1"/>
    <property type="molecule type" value="Genomic_DNA"/>
</dbReference>
<proteinExistence type="predicted"/>
<gene>
    <name evidence="1" type="ORF">KL86DYS1_12066</name>
</gene>
<dbReference type="AlphaFoldDB" id="A0A212JF50"/>
<name>A0A212JF50_9BACT</name>
<sequence length="628" mass="68964">MRIIMKTLNNFHIKYKNMVRNITTGIIALCFLLTACSPQEDDSYKLGGSQVEIPQNLKITAVDNDNEVVITFDPMTIIDGDDVLAVQFSSAEAGINFTVKDASTTVLKKKVYRSGEYTLYVAAITRAGTGTPREIPFTVAKNLLLETLSESVLPEVVKYNITDAAHQETFYKNELYIEKNSIITLAGAIGNEDVIVNLDFFERENATSAKFIGESGVYSIYWNPVRKNVIIEPTIAIEAPNYYVFTGPGIGYPTTVSSEDIKTAYGAGDGRYTTEWDPGKSIRSRVVMRSTGENTYQATICINEGATFKPFSNTNWGNDVFKAENCTFTGSAIFKDAGDWSPNGNLDKDAYYRITLNSSTKAVDIKKVSATGEVLPDDTEEPSSPDTPIVSSIFSVTNATSKEIDGEAILSMFHTLKNGDEYTPSGGLAKALFNVDFFTKTTDGKLKFLGEDGNYRLLYNPIRNNVIISAEEPKHPEYMFISGVGLGYPTKVSAAVISSVYPDKGIATLDNWDFSNAMEFILMRKVSDNVYQATVMMPFEKKYWWDGGPYASFKVYTAPAAEAANEKGAKFFSEAGGITGTATGIVTEILDIPEDNNMDIFAKLSAATLRITVDMNAKSMKVDNIVLP</sequence>
<reference evidence="1" key="1">
    <citation type="submission" date="2016-04" db="EMBL/GenBank/DDBJ databases">
        <authorList>
            <person name="Evans L.H."/>
            <person name="Alamgir A."/>
            <person name="Owens N."/>
            <person name="Weber N.D."/>
            <person name="Virtaneva K."/>
            <person name="Barbian K."/>
            <person name="Babar A."/>
            <person name="Rosenke K."/>
        </authorList>
    </citation>
    <scope>NUCLEOTIDE SEQUENCE</scope>
    <source>
        <strain evidence="1">86-1</strain>
    </source>
</reference>
<evidence type="ECO:0000313" key="1">
    <source>
        <dbReference type="EMBL" id="SBV98039.1"/>
    </source>
</evidence>